<dbReference type="Gene3D" id="3.30.1330.120">
    <property type="entry name" value="2-methylcitrate dehydratase PrpD"/>
    <property type="match status" value="1"/>
</dbReference>
<proteinExistence type="inferred from homology"/>
<evidence type="ECO:0000259" key="2">
    <source>
        <dbReference type="Pfam" id="PF03972"/>
    </source>
</evidence>
<dbReference type="InterPro" id="IPR036148">
    <property type="entry name" value="MmgE/PrpD_sf"/>
</dbReference>
<protein>
    <submittedName>
        <fullName evidence="4">MmgE/PrpD family protein</fullName>
    </submittedName>
</protein>
<dbReference type="PANTHER" id="PTHR16943:SF8">
    <property type="entry name" value="2-METHYLCITRATE DEHYDRATASE"/>
    <property type="match status" value="1"/>
</dbReference>
<reference evidence="4 5" key="1">
    <citation type="submission" date="2019-04" db="EMBL/GenBank/DDBJ databases">
        <authorList>
            <person name="Li M."/>
            <person name="Gao C."/>
        </authorList>
    </citation>
    <scope>NUCLEOTIDE SEQUENCE [LARGE SCALE GENOMIC DNA]</scope>
    <source>
        <strain evidence="4 5">BGMRC 2031</strain>
    </source>
</reference>
<feature type="domain" description="MmgE/PrpD C-terminal" evidence="3">
    <location>
        <begin position="269"/>
        <end position="425"/>
    </location>
</feature>
<dbReference type="Proteomes" id="UP000305202">
    <property type="component" value="Unassembled WGS sequence"/>
</dbReference>
<dbReference type="SUPFAM" id="SSF103378">
    <property type="entry name" value="2-methylcitrate dehydratase PrpD"/>
    <property type="match status" value="1"/>
</dbReference>
<evidence type="ECO:0000259" key="3">
    <source>
        <dbReference type="Pfam" id="PF19305"/>
    </source>
</evidence>
<dbReference type="PANTHER" id="PTHR16943">
    <property type="entry name" value="2-METHYLCITRATE DEHYDRATASE-RELATED"/>
    <property type="match status" value="1"/>
</dbReference>
<dbReference type="Pfam" id="PF19305">
    <property type="entry name" value="MmgE_PrpD_C"/>
    <property type="match status" value="1"/>
</dbReference>
<dbReference type="InterPro" id="IPR045336">
    <property type="entry name" value="MmgE_PrpD_N"/>
</dbReference>
<dbReference type="EMBL" id="SZPQ01000029">
    <property type="protein sequence ID" value="TKI04427.1"/>
    <property type="molecule type" value="Genomic_DNA"/>
</dbReference>
<name>A0ABY2SGV8_9HYPH</name>
<comment type="similarity">
    <text evidence="1">Belongs to the PrpD family.</text>
</comment>
<dbReference type="InterPro" id="IPR042188">
    <property type="entry name" value="MmgE/PrpD_sf_2"/>
</dbReference>
<dbReference type="Pfam" id="PF03972">
    <property type="entry name" value="MmgE_PrpD_N"/>
    <property type="match status" value="1"/>
</dbReference>
<comment type="caution">
    <text evidence="4">The sequence shown here is derived from an EMBL/GenBank/DDBJ whole genome shotgun (WGS) entry which is preliminary data.</text>
</comment>
<gene>
    <name evidence="4" type="ORF">FCN80_18135</name>
</gene>
<organism evidence="4 5">
    <name type="scientific">Martelella alba</name>
    <dbReference type="NCBI Taxonomy" id="2590451"/>
    <lineage>
        <taxon>Bacteria</taxon>
        <taxon>Pseudomonadati</taxon>
        <taxon>Pseudomonadota</taxon>
        <taxon>Alphaproteobacteria</taxon>
        <taxon>Hyphomicrobiales</taxon>
        <taxon>Aurantimonadaceae</taxon>
        <taxon>Martelella</taxon>
    </lineage>
</organism>
<dbReference type="InterPro" id="IPR045337">
    <property type="entry name" value="MmgE_PrpD_C"/>
</dbReference>
<evidence type="ECO:0000256" key="1">
    <source>
        <dbReference type="ARBA" id="ARBA00006174"/>
    </source>
</evidence>
<accession>A0ABY2SGV8</accession>
<feature type="domain" description="MmgE/PrpD N-terminal" evidence="2">
    <location>
        <begin position="9"/>
        <end position="249"/>
    </location>
</feature>
<sequence length="455" mass="48425">MALETGVTRRLAQYLVQTRPDDLPGAVRARGVDSFVNWLGCAVGGSGHPAVKIALSALAPFAGAPQAAVLGRIERTDILTAALLNGVSSHVFDFDDTHLKTVIHPAGPVASAIMALAEYRAIGGAEFIHALILGIETECRIGNAVYPDHYAVGWHITGSAGVFGAAAAAGKVLGLNETQMTWALGIAASQPVGLREMFGTMTKSFHPGRAAQNGLTAALLAARDYTSSEQAIEAKRGWANVVSTRQDYREITDGLGERHESLLNTFKPFACGIVIHPVIDGCIQLRHEHHLDADLIDAVRLRVHPLVLELTGKRMPQTGLDGKFSVYHSAAVALIQGRAGEAQYSDAAVHHAPTVALRNKISAEIDPSLPADAAHIVLVLQNGQHLEKHIEHAIGSTANPMNREAIDGKFTDLTAPVLGAEQAAKLLWACREVESCGNMADLARLTQPEGKRTRC</sequence>
<dbReference type="InterPro" id="IPR005656">
    <property type="entry name" value="MmgE_PrpD"/>
</dbReference>
<evidence type="ECO:0000313" key="4">
    <source>
        <dbReference type="EMBL" id="TKI04427.1"/>
    </source>
</evidence>
<keyword evidence="5" id="KW-1185">Reference proteome</keyword>
<evidence type="ECO:0000313" key="5">
    <source>
        <dbReference type="Proteomes" id="UP000305202"/>
    </source>
</evidence>
<dbReference type="InterPro" id="IPR042183">
    <property type="entry name" value="MmgE/PrpD_sf_1"/>
</dbReference>
<dbReference type="Gene3D" id="1.10.4100.10">
    <property type="entry name" value="2-methylcitrate dehydratase PrpD"/>
    <property type="match status" value="1"/>
</dbReference>